<dbReference type="AlphaFoldDB" id="A0A7G9Z3T0"/>
<proteinExistence type="predicted"/>
<organism evidence="1">
    <name type="scientific">Candidatus Methanophaga sp. ANME-1 ERB7</name>
    <dbReference type="NCBI Taxonomy" id="2759913"/>
    <lineage>
        <taxon>Archaea</taxon>
        <taxon>Methanobacteriati</taxon>
        <taxon>Methanobacteriota</taxon>
        <taxon>Stenosarchaea group</taxon>
        <taxon>Methanomicrobia</taxon>
        <taxon>Candidatus Methanophagales</taxon>
        <taxon>Candidatus Methanophagaceae</taxon>
        <taxon>Candidatus Methanophaga</taxon>
    </lineage>
</organism>
<accession>A0A7G9Z3T0</accession>
<name>A0A7G9Z3T0_9EURY</name>
<sequence>MREVDSRGKISVLNEYFNVGKEYTGEYAWATIETRKQTVIVCYKDENLKVREINKFGYVIGETVHNHKNLIFKSSL</sequence>
<protein>
    <submittedName>
        <fullName evidence="1">Uncharacterized protein</fullName>
    </submittedName>
</protein>
<reference evidence="1" key="1">
    <citation type="submission" date="2020-06" db="EMBL/GenBank/DDBJ databases">
        <title>Unique genomic features of the anaerobic methanotrophic archaea.</title>
        <authorList>
            <person name="Chadwick G.L."/>
            <person name="Skennerton C.T."/>
            <person name="Laso-Perez R."/>
            <person name="Leu A.O."/>
            <person name="Speth D.R."/>
            <person name="Yu H."/>
            <person name="Morgan-Lang C."/>
            <person name="Hatzenpichler R."/>
            <person name="Goudeau D."/>
            <person name="Malmstrom R."/>
            <person name="Brazelton W.J."/>
            <person name="Woyke T."/>
            <person name="Hallam S.J."/>
            <person name="Tyson G.W."/>
            <person name="Wegener G."/>
            <person name="Boetius A."/>
            <person name="Orphan V."/>
        </authorList>
    </citation>
    <scope>NUCLEOTIDE SEQUENCE</scope>
</reference>
<dbReference type="EMBL" id="MT631598">
    <property type="protein sequence ID" value="QNO54914.1"/>
    <property type="molecule type" value="Genomic_DNA"/>
</dbReference>
<evidence type="ECO:0000313" key="1">
    <source>
        <dbReference type="EMBL" id="QNO54914.1"/>
    </source>
</evidence>
<gene>
    <name evidence="1" type="ORF">PADEGAKA_00016</name>
</gene>